<gene>
    <name evidence="2" type="ORF">JM658_10880</name>
</gene>
<evidence type="ECO:0000259" key="1">
    <source>
        <dbReference type="Pfam" id="PF04717"/>
    </source>
</evidence>
<dbReference type="Gene3D" id="2.40.50.230">
    <property type="entry name" value="Gp5 N-terminal domain"/>
    <property type="match status" value="1"/>
</dbReference>
<feature type="domain" description="Gp5/Type VI secretion system Vgr protein OB-fold" evidence="1">
    <location>
        <begin position="360"/>
        <end position="439"/>
    </location>
</feature>
<dbReference type="SUPFAM" id="SSF69255">
    <property type="entry name" value="gp5 N-terminal domain-like"/>
    <property type="match status" value="1"/>
</dbReference>
<dbReference type="SUPFAM" id="SSF69349">
    <property type="entry name" value="Phage fibre proteins"/>
    <property type="match status" value="1"/>
</dbReference>
<keyword evidence="3" id="KW-1185">Reference proteome</keyword>
<dbReference type="Gene3D" id="2.30.110.50">
    <property type="match status" value="1"/>
</dbReference>
<dbReference type="Pfam" id="PF04717">
    <property type="entry name" value="Phage_base_V"/>
    <property type="match status" value="1"/>
</dbReference>
<dbReference type="InterPro" id="IPR006531">
    <property type="entry name" value="Gp5/Vgr_OB"/>
</dbReference>
<protein>
    <submittedName>
        <fullName evidence="2">Vgr family protein</fullName>
    </submittedName>
</protein>
<dbReference type="RefSeq" id="WP_236959295.1">
    <property type="nucleotide sequence ID" value="NZ_JAETXX010000006.1"/>
</dbReference>
<proteinExistence type="predicted"/>
<dbReference type="Pfam" id="PF05954">
    <property type="entry name" value="Phage_GPD"/>
    <property type="match status" value="1"/>
</dbReference>
<evidence type="ECO:0000313" key="3">
    <source>
        <dbReference type="Proteomes" id="UP000829517"/>
    </source>
</evidence>
<reference evidence="2 3" key="1">
    <citation type="submission" date="2021-01" db="EMBL/GenBank/DDBJ databases">
        <title>Genome sequencing of Joostella atrarenae M1-2 (= KCTC 23194).</title>
        <authorList>
            <person name="Zakaria M.R."/>
            <person name="Lam M.Q."/>
            <person name="Chong C.S."/>
        </authorList>
    </citation>
    <scope>NUCLEOTIDE SEQUENCE [LARGE SCALE GENOMIC DNA]</scope>
    <source>
        <strain evidence="2 3">M1-2</strain>
    </source>
</reference>
<name>A0ABS9J4H9_9FLAO</name>
<dbReference type="EMBL" id="JAETXX010000006">
    <property type="protein sequence ID" value="MCF8715332.1"/>
    <property type="molecule type" value="Genomic_DNA"/>
</dbReference>
<dbReference type="Gene3D" id="3.55.50.10">
    <property type="entry name" value="Baseplate protein-like domains"/>
    <property type="match status" value="1"/>
</dbReference>
<comment type="caution">
    <text evidence="2">The sequence shown here is derived from an EMBL/GenBank/DDBJ whole genome shotgun (WGS) entry which is preliminary data.</text>
</comment>
<dbReference type="InterPro" id="IPR037026">
    <property type="entry name" value="Vgr_OB-fold_dom_sf"/>
</dbReference>
<dbReference type="SUPFAM" id="SSF69279">
    <property type="entry name" value="Phage tail proteins"/>
    <property type="match status" value="1"/>
</dbReference>
<dbReference type="Proteomes" id="UP000829517">
    <property type="component" value="Unassembled WGS sequence"/>
</dbReference>
<accession>A0ABS9J4H9</accession>
<organism evidence="2 3">
    <name type="scientific">Joostella atrarenae</name>
    <dbReference type="NCBI Taxonomy" id="679257"/>
    <lineage>
        <taxon>Bacteria</taxon>
        <taxon>Pseudomonadati</taxon>
        <taxon>Bacteroidota</taxon>
        <taxon>Flavobacteriia</taxon>
        <taxon>Flavobacteriales</taxon>
        <taxon>Flavobacteriaceae</taxon>
        <taxon>Joostella</taxon>
    </lineage>
</organism>
<evidence type="ECO:0000313" key="2">
    <source>
        <dbReference type="EMBL" id="MCF8715332.1"/>
    </source>
</evidence>
<sequence length="606" mass="66943">MKIKEINTQVSIDGKQLKRFENIVLKQAINHHHYFRVVVDHDTIESFGSHTLEASKEWLGKSLIITFDDTEFLGVITNVKMSHQNGHHGVLLVSGYSKTILLEQGEHTFSWLNKSLYNIVKDTVEVTNIQAQIQPKHTRALSYESQYGESHFKFLQRLAKQHNEWLYYDGIKLVFGKPTISEVTSLEYGRELTNISIGINASANSYNIFSYNSLYDTKNEGKTKNDVEGLNELGMEAFNTSLEIFNTIPNSHSVVRTKDKGELESALKNKQAAAVADLNVLEADCNVQNLTVGSIIKISSAMNLGKAGFDIKNYGEYLIIEITHEAASTNTYTCHFKAIPSGVAILPEPKVSMPKANIQMATVVSNEDPQGKGRVEVQFQWQKYEQKTAWLRVMTPDAGQSEHHAQNRGHVFIPEEGDQVMVGFRYGDPNRPFVMGSVFNGTTGAGGKNLNTHKSIITRSGHVIEFNDTDKQESITITDKNKNIIFIDTANSSIRISAPENISMSAKNIDITASENLTASAGENIGINAGDDITMGAGSDATITASEDLSILAKNITEQASENFESLAVNLDEHADIISKNTSKEDIELNSSGNVKSNTGDKVNLF</sequence>